<dbReference type="EMBL" id="LVHG01000055">
    <property type="protein sequence ID" value="OAK61661.1"/>
    <property type="molecule type" value="Genomic_DNA"/>
</dbReference>
<evidence type="ECO:0008006" key="3">
    <source>
        <dbReference type="Google" id="ProtNLM"/>
    </source>
</evidence>
<dbReference type="Proteomes" id="UP000077852">
    <property type="component" value="Unassembled WGS sequence"/>
</dbReference>
<dbReference type="InterPro" id="IPR010323">
    <property type="entry name" value="DUF924"/>
</dbReference>
<dbReference type="SUPFAM" id="SSF48452">
    <property type="entry name" value="TPR-like"/>
    <property type="match status" value="1"/>
</dbReference>
<dbReference type="AlphaFoldDB" id="A0AA91I9Y4"/>
<comment type="caution">
    <text evidence="1">The sequence shown here is derived from an EMBL/GenBank/DDBJ whole genome shotgun (WGS) entry which is preliminary data.</text>
</comment>
<organism evidence="1 2">
    <name type="scientific">Variovorax paradoxus</name>
    <dbReference type="NCBI Taxonomy" id="34073"/>
    <lineage>
        <taxon>Bacteria</taxon>
        <taxon>Pseudomonadati</taxon>
        <taxon>Pseudomonadota</taxon>
        <taxon>Betaproteobacteria</taxon>
        <taxon>Burkholderiales</taxon>
        <taxon>Comamonadaceae</taxon>
        <taxon>Variovorax</taxon>
    </lineage>
</organism>
<dbReference type="Gene3D" id="1.20.58.320">
    <property type="entry name" value="TPR-like"/>
    <property type="match status" value="1"/>
</dbReference>
<accession>A0AA91I9Y4</accession>
<name>A0AA91I9Y4_VARPD</name>
<gene>
    <name evidence="1" type="ORF">A3K87_20435</name>
</gene>
<protein>
    <recommendedName>
        <fullName evidence="3">DUF924 family protein</fullName>
    </recommendedName>
</protein>
<proteinExistence type="predicted"/>
<dbReference type="InterPro" id="IPR011990">
    <property type="entry name" value="TPR-like_helical_dom_sf"/>
</dbReference>
<sequence length="186" mass="20658">MSSPTPTPLPTAREVAGFWRDAGPERWFAKNDEFDAAFIARFADAHQAAARGELDDWARDAQGALALLVLLDQFPRNAWRNNPHMLATDGRALAVAKKAVAAGLDQQVAADLRPFFYLPFMHSEVLAEQQRSVELNAALDANTQRFAVLHRDIVARFGRFPHRNRMLGRESTAQEQAFLDQGGFAG</sequence>
<reference evidence="1 2" key="1">
    <citation type="submission" date="2016-03" db="EMBL/GenBank/DDBJ databases">
        <title>Genome sequence of Variovorax paradoxus KB5.</title>
        <authorList>
            <person name="Jeong H."/>
            <person name="Hong C.E."/>
            <person name="Jo S.H."/>
            <person name="Park J.M."/>
        </authorList>
    </citation>
    <scope>NUCLEOTIDE SEQUENCE [LARGE SCALE GENOMIC DNA]</scope>
    <source>
        <strain evidence="1 2">KB5</strain>
    </source>
</reference>
<evidence type="ECO:0000313" key="2">
    <source>
        <dbReference type="Proteomes" id="UP000077852"/>
    </source>
</evidence>
<dbReference type="RefSeq" id="WP_081269126.1">
    <property type="nucleotide sequence ID" value="NZ_LVHG01000055.1"/>
</dbReference>
<dbReference type="Pfam" id="PF06041">
    <property type="entry name" value="DUF924"/>
    <property type="match status" value="1"/>
</dbReference>
<dbReference type="Gene3D" id="1.25.40.10">
    <property type="entry name" value="Tetratricopeptide repeat domain"/>
    <property type="match status" value="1"/>
</dbReference>
<evidence type="ECO:0000313" key="1">
    <source>
        <dbReference type="EMBL" id="OAK61661.1"/>
    </source>
</evidence>